<evidence type="ECO:0000256" key="2">
    <source>
        <dbReference type="SAM" id="MobiDB-lite"/>
    </source>
</evidence>
<dbReference type="EMBL" id="JAPHEH010000001">
    <property type="protein sequence ID" value="MDG4475023.1"/>
    <property type="molecule type" value="Genomic_DNA"/>
</dbReference>
<accession>A0A9X4MEY7</accession>
<dbReference type="AlphaFoldDB" id="A0A9X4MEY7"/>
<reference evidence="3" key="2">
    <citation type="submission" date="2022-10" db="EMBL/GenBank/DDBJ databases">
        <authorList>
            <person name="Aronson H.S."/>
        </authorList>
    </citation>
    <scope>NUCLEOTIDE SEQUENCE</scope>
    <source>
        <strain evidence="3">RS19-109</strain>
    </source>
</reference>
<reference evidence="3" key="1">
    <citation type="journal article" date="2022" name="bioRxiv">
        <title>Thiovibrio frasassiensisgen. nov., sp. nov., an autotrophic, elemental sulfur disproportionating bacterium isolated from sulfidic karst sediment, and proposal of Thiovibrionaceae fam. nov.</title>
        <authorList>
            <person name="Aronson H."/>
            <person name="Thomas C."/>
            <person name="Bhattacharyya M."/>
            <person name="Eckstein S."/>
            <person name="Jensen S."/>
            <person name="Barco R."/>
            <person name="Macalady J."/>
            <person name="Amend J."/>
        </authorList>
    </citation>
    <scope>NUCLEOTIDE SEQUENCE</scope>
    <source>
        <strain evidence="3">RS19-109</strain>
    </source>
</reference>
<comment type="caution">
    <text evidence="3">The sequence shown here is derived from an EMBL/GenBank/DDBJ whole genome shotgun (WGS) entry which is preliminary data.</text>
</comment>
<evidence type="ECO:0000256" key="1">
    <source>
        <dbReference type="ARBA" id="ARBA00044755"/>
    </source>
</evidence>
<gene>
    <name evidence="3" type="ORF">OLX77_02470</name>
</gene>
<name>A0A9X4MEY7_9BACT</name>
<organism evidence="3 4">
    <name type="scientific">Thiovibrio frasassiensis</name>
    <dbReference type="NCBI Taxonomy" id="2984131"/>
    <lineage>
        <taxon>Bacteria</taxon>
        <taxon>Pseudomonadati</taxon>
        <taxon>Thermodesulfobacteriota</taxon>
        <taxon>Desulfobulbia</taxon>
        <taxon>Desulfobulbales</taxon>
        <taxon>Thiovibrionaceae</taxon>
        <taxon>Thiovibrio</taxon>
    </lineage>
</organism>
<dbReference type="Proteomes" id="UP001154240">
    <property type="component" value="Unassembled WGS sequence"/>
</dbReference>
<dbReference type="InterPro" id="IPR007607">
    <property type="entry name" value="BacA/B"/>
</dbReference>
<feature type="region of interest" description="Disordered" evidence="2">
    <location>
        <begin position="125"/>
        <end position="154"/>
    </location>
</feature>
<comment type="similarity">
    <text evidence="1">Belongs to the bactofilin family.</text>
</comment>
<evidence type="ECO:0000313" key="3">
    <source>
        <dbReference type="EMBL" id="MDG4475023.1"/>
    </source>
</evidence>
<dbReference type="Pfam" id="PF04519">
    <property type="entry name" value="Bactofilin"/>
    <property type="match status" value="1"/>
</dbReference>
<evidence type="ECO:0000313" key="4">
    <source>
        <dbReference type="Proteomes" id="UP001154240"/>
    </source>
</evidence>
<dbReference type="PANTHER" id="PTHR35024">
    <property type="entry name" value="HYPOTHETICAL CYTOSOLIC PROTEIN"/>
    <property type="match status" value="1"/>
</dbReference>
<dbReference type="PANTHER" id="PTHR35024:SF4">
    <property type="entry name" value="POLYMER-FORMING CYTOSKELETAL PROTEIN"/>
    <property type="match status" value="1"/>
</dbReference>
<dbReference type="RefSeq" id="WP_307631999.1">
    <property type="nucleotide sequence ID" value="NZ_JAPHEH010000001.1"/>
</dbReference>
<proteinExistence type="inferred from homology"/>
<keyword evidence="4" id="KW-1185">Reference proteome</keyword>
<protein>
    <submittedName>
        <fullName evidence="3">Polymer-forming cytoskeletal protein</fullName>
    </submittedName>
</protein>
<sequence>MGFFNKQGIGETKSETITSVIGADMQLVGDISFKGKLRLDGKAEGNIRGEYLILGETGMISGDIVVSTFVCSGRVEGTVNVQKLYVVKSGFIEGKVETMDLAVESGAVLNGEIKSRSQELRLVPGAASQEEDWEARMKEAASASQGKKKAAALK</sequence>